<dbReference type="Pfam" id="PF02585">
    <property type="entry name" value="PIG-L"/>
    <property type="match status" value="1"/>
</dbReference>
<evidence type="ECO:0000256" key="2">
    <source>
        <dbReference type="SAM" id="MobiDB-lite"/>
    </source>
</evidence>
<dbReference type="GO" id="GO:0032259">
    <property type="term" value="P:methylation"/>
    <property type="evidence" value="ECO:0007669"/>
    <property type="project" value="UniProtKB-KW"/>
</dbReference>
<dbReference type="CDD" id="cd02440">
    <property type="entry name" value="AdoMet_MTases"/>
    <property type="match status" value="1"/>
</dbReference>
<dbReference type="InterPro" id="IPR029063">
    <property type="entry name" value="SAM-dependent_MTases_sf"/>
</dbReference>
<dbReference type="InterPro" id="IPR003737">
    <property type="entry name" value="GlcNAc_PI_deacetylase-related"/>
</dbReference>
<reference evidence="3 4" key="1">
    <citation type="submission" date="2020-07" db="EMBL/GenBank/DDBJ databases">
        <title>Sequencing the genomes of 1000 actinobacteria strains.</title>
        <authorList>
            <person name="Klenk H.-P."/>
        </authorList>
    </citation>
    <scope>NUCLEOTIDE SEQUENCE [LARGE SCALE GENOMIC DNA]</scope>
    <source>
        <strain evidence="3 4">DSM 21349</strain>
    </source>
</reference>
<dbReference type="GO" id="GO:0008757">
    <property type="term" value="F:S-adenosylmethionine-dependent methyltransferase activity"/>
    <property type="evidence" value="ECO:0007669"/>
    <property type="project" value="InterPro"/>
</dbReference>
<dbReference type="GO" id="GO:0016137">
    <property type="term" value="P:glycoside metabolic process"/>
    <property type="evidence" value="ECO:0007669"/>
    <property type="project" value="UniProtKB-ARBA"/>
</dbReference>
<gene>
    <name evidence="3" type="ORF">FB382_002619</name>
</gene>
<evidence type="ECO:0000313" key="4">
    <source>
        <dbReference type="Proteomes" id="UP000580910"/>
    </source>
</evidence>
<sequence length="449" mass="48597">MTTAPFTHDSPGTPAEEWRRHPGWGTVPLLVTDGDVPCSRLVVVAAHPDDESLGAGGLIAAAHDAGTTPYVVLLTAGEASHPGSPTTTPQTLATRRLAEARKALEILAPGAPLVFLGLPDGRVEQTEAEVTASLVDLIGDGRSTLLVAPWRHDGHPDHEAAGRAAAAAAVRTGARLAEYPIWMWHARSVDEAPWGAMSRVDLDDEAARRKWLAVQSHTSQVEPLSDLPHDEVLLPGHVLAHFDSRVEHFVTGEGGADDALEVLHRADADPWGVDDRWYELRKRRLTLAVLPRPRFRRALEVGCSRGALAHDLAGRCDELVAVDSSPSAVAAARRRLGHLSAVHVTHATVPTDWPEGAFDLVVVSEVGYFLSPIDLDLLAARIEGSLTEDGVVLLCHWRHPVEGWVLDGPEVHERLRTSPLLPPEVARYRDPDVEICVLARSGHWPDPAR</sequence>
<dbReference type="InterPro" id="IPR024078">
    <property type="entry name" value="LmbE-like_dom_sf"/>
</dbReference>
<keyword evidence="3" id="KW-0808">Transferase</keyword>
<accession>A0A7W3PA86</accession>
<dbReference type="AlphaFoldDB" id="A0A7W3PA86"/>
<dbReference type="Pfam" id="PF05401">
    <property type="entry name" value="NodS"/>
    <property type="match status" value="1"/>
</dbReference>
<dbReference type="PANTHER" id="PTHR12993:SF29">
    <property type="entry name" value="BLR3841 PROTEIN"/>
    <property type="match status" value="1"/>
</dbReference>
<keyword evidence="3" id="KW-0489">Methyltransferase</keyword>
<dbReference type="Proteomes" id="UP000580910">
    <property type="component" value="Unassembled WGS sequence"/>
</dbReference>
<dbReference type="PANTHER" id="PTHR12993">
    <property type="entry name" value="N-ACETYLGLUCOSAMINYL-PHOSPHATIDYLINOSITOL DE-N-ACETYLASE-RELATED"/>
    <property type="match status" value="1"/>
</dbReference>
<dbReference type="SUPFAM" id="SSF102588">
    <property type="entry name" value="LmbE-like"/>
    <property type="match status" value="1"/>
</dbReference>
<proteinExistence type="predicted"/>
<dbReference type="GO" id="GO:0009312">
    <property type="term" value="P:oligosaccharide biosynthetic process"/>
    <property type="evidence" value="ECO:0007669"/>
    <property type="project" value="InterPro"/>
</dbReference>
<comment type="caution">
    <text evidence="3">The sequence shown here is derived from an EMBL/GenBank/DDBJ whole genome shotgun (WGS) entry which is preliminary data.</text>
</comment>
<feature type="region of interest" description="Disordered" evidence="2">
    <location>
        <begin position="1"/>
        <end position="22"/>
    </location>
</feature>
<dbReference type="RefSeq" id="WP_182539789.1">
    <property type="nucleotide sequence ID" value="NZ_JACGXA010000001.1"/>
</dbReference>
<dbReference type="EMBL" id="JACGXA010000001">
    <property type="protein sequence ID" value="MBA8804328.1"/>
    <property type="molecule type" value="Genomic_DNA"/>
</dbReference>
<dbReference type="GO" id="GO:0016811">
    <property type="term" value="F:hydrolase activity, acting on carbon-nitrogen (but not peptide) bonds, in linear amides"/>
    <property type="evidence" value="ECO:0007669"/>
    <property type="project" value="TreeGrafter"/>
</dbReference>
<dbReference type="SUPFAM" id="SSF53335">
    <property type="entry name" value="S-adenosyl-L-methionine-dependent methyltransferases"/>
    <property type="match status" value="1"/>
</dbReference>
<keyword evidence="1" id="KW-0862">Zinc</keyword>
<organism evidence="3 4">
    <name type="scientific">Nocardioides ginsengisegetis</name>
    <dbReference type="NCBI Taxonomy" id="661491"/>
    <lineage>
        <taxon>Bacteria</taxon>
        <taxon>Bacillati</taxon>
        <taxon>Actinomycetota</taxon>
        <taxon>Actinomycetes</taxon>
        <taxon>Propionibacteriales</taxon>
        <taxon>Nocardioidaceae</taxon>
        <taxon>Nocardioides</taxon>
    </lineage>
</organism>
<name>A0A7W3PA86_9ACTN</name>
<dbReference type="Gene3D" id="3.40.50.150">
    <property type="entry name" value="Vaccinia Virus protein VP39"/>
    <property type="match status" value="1"/>
</dbReference>
<protein>
    <submittedName>
        <fullName evidence="3">LmbE family N-acetylglucosaminyl deacetylase/SAM-dependent methyltransferase</fullName>
    </submittedName>
</protein>
<evidence type="ECO:0000256" key="1">
    <source>
        <dbReference type="ARBA" id="ARBA00022833"/>
    </source>
</evidence>
<keyword evidence="4" id="KW-1185">Reference proteome</keyword>
<evidence type="ECO:0000313" key="3">
    <source>
        <dbReference type="EMBL" id="MBA8804328.1"/>
    </source>
</evidence>
<dbReference type="InterPro" id="IPR008715">
    <property type="entry name" value="SAM-MeTfrase_NodS-like"/>
</dbReference>
<dbReference type="Gene3D" id="3.40.50.10320">
    <property type="entry name" value="LmbE-like"/>
    <property type="match status" value="1"/>
</dbReference>